<name>A0A132B9J0_MOLSC</name>
<feature type="non-terminal residue" evidence="3">
    <location>
        <position position="243"/>
    </location>
</feature>
<protein>
    <submittedName>
        <fullName evidence="3">Uncharacterized protein</fullName>
    </submittedName>
</protein>
<accession>A0A132B9J0</accession>
<dbReference type="EMBL" id="KQ947433">
    <property type="protein sequence ID" value="KUJ08923.1"/>
    <property type="molecule type" value="Genomic_DNA"/>
</dbReference>
<reference evidence="3 4" key="1">
    <citation type="submission" date="2015-10" db="EMBL/GenBank/DDBJ databases">
        <title>Full genome of DAOMC 229536 Phialocephala scopiformis, a fungal endophyte of spruce producing the potent anti-insectan compound rugulosin.</title>
        <authorList>
            <consortium name="DOE Joint Genome Institute"/>
            <person name="Walker A.K."/>
            <person name="Frasz S.L."/>
            <person name="Seifert K.A."/>
            <person name="Miller J.D."/>
            <person name="Mondo S.J."/>
            <person name="Labutti K."/>
            <person name="Lipzen A."/>
            <person name="Dockter R."/>
            <person name="Kennedy M."/>
            <person name="Grigoriev I.V."/>
            <person name="Spatafora J.W."/>
        </authorList>
    </citation>
    <scope>NUCLEOTIDE SEQUENCE [LARGE SCALE GENOMIC DNA]</scope>
    <source>
        <strain evidence="3 4">CBS 120377</strain>
    </source>
</reference>
<evidence type="ECO:0000256" key="2">
    <source>
        <dbReference type="SAM" id="MobiDB-lite"/>
    </source>
</evidence>
<keyword evidence="4" id="KW-1185">Reference proteome</keyword>
<evidence type="ECO:0000313" key="3">
    <source>
        <dbReference type="EMBL" id="KUJ08923.1"/>
    </source>
</evidence>
<dbReference type="RefSeq" id="XP_018063278.1">
    <property type="nucleotide sequence ID" value="XM_018210048.1"/>
</dbReference>
<organism evidence="3 4">
    <name type="scientific">Mollisia scopiformis</name>
    <name type="common">Conifer needle endophyte fungus</name>
    <name type="synonym">Phialocephala scopiformis</name>
    <dbReference type="NCBI Taxonomy" id="149040"/>
    <lineage>
        <taxon>Eukaryota</taxon>
        <taxon>Fungi</taxon>
        <taxon>Dikarya</taxon>
        <taxon>Ascomycota</taxon>
        <taxon>Pezizomycotina</taxon>
        <taxon>Leotiomycetes</taxon>
        <taxon>Helotiales</taxon>
        <taxon>Mollisiaceae</taxon>
        <taxon>Mollisia</taxon>
    </lineage>
</organism>
<dbReference type="OrthoDB" id="3548731at2759"/>
<feature type="region of interest" description="Disordered" evidence="2">
    <location>
        <begin position="224"/>
        <end position="243"/>
    </location>
</feature>
<dbReference type="AlphaFoldDB" id="A0A132B9J0"/>
<feature type="region of interest" description="Disordered" evidence="2">
    <location>
        <begin position="1"/>
        <end position="23"/>
    </location>
</feature>
<dbReference type="InParanoid" id="A0A132B9J0"/>
<keyword evidence="1" id="KW-0175">Coiled coil</keyword>
<dbReference type="Gene3D" id="1.20.5.300">
    <property type="match status" value="1"/>
</dbReference>
<proteinExistence type="predicted"/>
<evidence type="ECO:0000313" key="4">
    <source>
        <dbReference type="Proteomes" id="UP000070700"/>
    </source>
</evidence>
<dbReference type="KEGG" id="psco:LY89DRAFT_598553"/>
<sequence length="243" mass="27421">MRGINWWKERRHTSHSGIPTASRPATAWNEQKTVEQAILAAFESDAFKAAIASQLDPTIAKLNQIKASNLNLESTLQTHIEDQNDHLTQISTAQQKAEDNLPIALETIQDHLTSSERQLEALFAAQTRTEDHLPDLLKHSIETRFDGLESRIEELDRKIDNLDESMTNADLRSAIRFGELSNELQDRNTTLGDRIWEVQRDLGKKVDGQQRRLLGASEELGKDVRNLGDTLESMQEDSSKAIS</sequence>
<gene>
    <name evidence="3" type="ORF">LY89DRAFT_598553</name>
</gene>
<dbReference type="Proteomes" id="UP000070700">
    <property type="component" value="Unassembled WGS sequence"/>
</dbReference>
<evidence type="ECO:0000256" key="1">
    <source>
        <dbReference type="SAM" id="Coils"/>
    </source>
</evidence>
<dbReference type="GeneID" id="28819774"/>
<feature type="coiled-coil region" evidence="1">
    <location>
        <begin position="138"/>
        <end position="172"/>
    </location>
</feature>